<sequence>MPATRRLVAGLKIPDLHQPECRHFPELRVRQPRMIRVPSWPISERPIVLADLRPCVERYLKGWAPILPSQLSARSTTSNHTNTALRTGIVANGSARGSDWSHFLEFSFDGWSPMGECPWLMWEFVTTTTKLVRCQQLAPKVNPEASSRFIQMGDFTEATVQASH</sequence>
<name>A0ABR1RYI6_9PEZI</name>
<comment type="caution">
    <text evidence="1">The sequence shown here is derived from an EMBL/GenBank/DDBJ whole genome shotgun (WGS) entry which is preliminary data.</text>
</comment>
<dbReference type="EMBL" id="JAQQWI010000009">
    <property type="protein sequence ID" value="KAK8022995.1"/>
    <property type="molecule type" value="Genomic_DNA"/>
</dbReference>
<evidence type="ECO:0000313" key="1">
    <source>
        <dbReference type="EMBL" id="KAK8022995.1"/>
    </source>
</evidence>
<proteinExistence type="predicted"/>
<organism evidence="1 2">
    <name type="scientific">Apiospora marii</name>
    <dbReference type="NCBI Taxonomy" id="335849"/>
    <lineage>
        <taxon>Eukaryota</taxon>
        <taxon>Fungi</taxon>
        <taxon>Dikarya</taxon>
        <taxon>Ascomycota</taxon>
        <taxon>Pezizomycotina</taxon>
        <taxon>Sordariomycetes</taxon>
        <taxon>Xylariomycetidae</taxon>
        <taxon>Amphisphaeriales</taxon>
        <taxon>Apiosporaceae</taxon>
        <taxon>Apiospora</taxon>
    </lineage>
</organism>
<evidence type="ECO:0000313" key="2">
    <source>
        <dbReference type="Proteomes" id="UP001396898"/>
    </source>
</evidence>
<protein>
    <submittedName>
        <fullName evidence="1">Uncharacterized protein</fullName>
    </submittedName>
</protein>
<reference evidence="1 2" key="1">
    <citation type="submission" date="2023-01" db="EMBL/GenBank/DDBJ databases">
        <title>Analysis of 21 Apiospora genomes using comparative genomics revels a genus with tremendous synthesis potential of carbohydrate active enzymes and secondary metabolites.</title>
        <authorList>
            <person name="Sorensen T."/>
        </authorList>
    </citation>
    <scope>NUCLEOTIDE SEQUENCE [LARGE SCALE GENOMIC DNA]</scope>
    <source>
        <strain evidence="1 2">CBS 20057</strain>
    </source>
</reference>
<keyword evidence="2" id="KW-1185">Reference proteome</keyword>
<gene>
    <name evidence="1" type="ORF">PG991_006876</name>
</gene>
<accession>A0ABR1RYI6</accession>
<dbReference type="Proteomes" id="UP001396898">
    <property type="component" value="Unassembled WGS sequence"/>
</dbReference>